<feature type="domain" description="HTH araC/xylS-type" evidence="4">
    <location>
        <begin position="194"/>
        <end position="292"/>
    </location>
</feature>
<dbReference type="GO" id="GO:0043565">
    <property type="term" value="F:sequence-specific DNA binding"/>
    <property type="evidence" value="ECO:0007669"/>
    <property type="project" value="InterPro"/>
</dbReference>
<dbReference type="GO" id="GO:0003700">
    <property type="term" value="F:DNA-binding transcription factor activity"/>
    <property type="evidence" value="ECO:0007669"/>
    <property type="project" value="InterPro"/>
</dbReference>
<evidence type="ECO:0000313" key="5">
    <source>
        <dbReference type="EMBL" id="CAA6822182.1"/>
    </source>
</evidence>
<dbReference type="InterPro" id="IPR020449">
    <property type="entry name" value="Tscrpt_reg_AraC-type_HTH"/>
</dbReference>
<dbReference type="PRINTS" id="PR00032">
    <property type="entry name" value="HTHARAC"/>
</dbReference>
<keyword evidence="1" id="KW-0805">Transcription regulation</keyword>
<evidence type="ECO:0000256" key="2">
    <source>
        <dbReference type="ARBA" id="ARBA00023125"/>
    </source>
</evidence>
<dbReference type="AlphaFoldDB" id="A0A6S6TMQ4"/>
<dbReference type="SMART" id="SM00342">
    <property type="entry name" value="HTH_ARAC"/>
    <property type="match status" value="1"/>
</dbReference>
<accession>A0A6S6TMQ4</accession>
<dbReference type="SUPFAM" id="SSF46689">
    <property type="entry name" value="Homeodomain-like"/>
    <property type="match status" value="1"/>
</dbReference>
<name>A0A6S6TMQ4_9BACT</name>
<organism evidence="5">
    <name type="scientific">uncultured Aureispira sp</name>
    <dbReference type="NCBI Taxonomy" id="1331704"/>
    <lineage>
        <taxon>Bacteria</taxon>
        <taxon>Pseudomonadati</taxon>
        <taxon>Bacteroidota</taxon>
        <taxon>Saprospiria</taxon>
        <taxon>Saprospirales</taxon>
        <taxon>Saprospiraceae</taxon>
        <taxon>Aureispira</taxon>
        <taxon>environmental samples</taxon>
    </lineage>
</organism>
<reference evidence="5" key="1">
    <citation type="submission" date="2020-01" db="EMBL/GenBank/DDBJ databases">
        <authorList>
            <person name="Meier V. D."/>
            <person name="Meier V D."/>
        </authorList>
    </citation>
    <scope>NUCLEOTIDE SEQUENCE</scope>
    <source>
        <strain evidence="5">HLG_WM_MAG_10</strain>
    </source>
</reference>
<dbReference type="PROSITE" id="PS01124">
    <property type="entry name" value="HTH_ARAC_FAMILY_2"/>
    <property type="match status" value="1"/>
</dbReference>
<evidence type="ECO:0000259" key="4">
    <source>
        <dbReference type="PROSITE" id="PS01124"/>
    </source>
</evidence>
<dbReference type="Pfam" id="PF12833">
    <property type="entry name" value="HTH_18"/>
    <property type="match status" value="1"/>
</dbReference>
<keyword evidence="3" id="KW-0804">Transcription</keyword>
<keyword evidence="2" id="KW-0238">DNA-binding</keyword>
<dbReference type="InterPro" id="IPR018060">
    <property type="entry name" value="HTH_AraC"/>
</dbReference>
<evidence type="ECO:0000256" key="1">
    <source>
        <dbReference type="ARBA" id="ARBA00023015"/>
    </source>
</evidence>
<dbReference type="EMBL" id="CACVAQ010000310">
    <property type="protein sequence ID" value="CAA6822182.1"/>
    <property type="molecule type" value="Genomic_DNA"/>
</dbReference>
<proteinExistence type="predicted"/>
<dbReference type="Gene3D" id="1.10.10.60">
    <property type="entry name" value="Homeodomain-like"/>
    <property type="match status" value="1"/>
</dbReference>
<gene>
    <name evidence="5" type="ORF">HELGO_WM46080</name>
</gene>
<sequence length="292" mass="34228">MKNKDEFLNRMPLSGCKFEELAFEILRFSDFNQENLPDEIKMSEHHFIDFHLILFCTKGAHQNINLTVNYIDLCLGEYDLLIIPKGSVITINVSTNHQGYSILFDDSFLKQNFIELSFLSTFWHLSNNEKLTLNKTDSLNLRQFYDLIYTEYHNEANSNTTIILQSLVKSLFLKLQDHIIQSNQTNQISYITYKKFEKLLVSSHNINKTTDFYCTALHLTSFKLNEICKLYCNQSAKKVLNLQIVFEAKKLLLFSQLNIQEIAFELGFSEATNFSKFFKRNVKKTPKEFRDS</sequence>
<dbReference type="PANTHER" id="PTHR43280">
    <property type="entry name" value="ARAC-FAMILY TRANSCRIPTIONAL REGULATOR"/>
    <property type="match status" value="1"/>
</dbReference>
<protein>
    <recommendedName>
        <fullName evidence="4">HTH araC/xylS-type domain-containing protein</fullName>
    </recommendedName>
</protein>
<dbReference type="InterPro" id="IPR009057">
    <property type="entry name" value="Homeodomain-like_sf"/>
</dbReference>
<evidence type="ECO:0000256" key="3">
    <source>
        <dbReference type="ARBA" id="ARBA00023163"/>
    </source>
</evidence>
<dbReference type="PANTHER" id="PTHR43280:SF32">
    <property type="entry name" value="TRANSCRIPTIONAL REGULATORY PROTEIN"/>
    <property type="match status" value="1"/>
</dbReference>